<dbReference type="AlphaFoldDB" id="A0ABD2NNQ9"/>
<feature type="region of interest" description="Disordered" evidence="1">
    <location>
        <begin position="57"/>
        <end position="83"/>
    </location>
</feature>
<comment type="caution">
    <text evidence="2">The sequence shown here is derived from an EMBL/GenBank/DDBJ whole genome shotgun (WGS) entry which is preliminary data.</text>
</comment>
<sequence length="83" mass="9160">MGSGWKRPKTTEKGRDGVDYNELKINRGVRKSGPKADPLKTRICDVVWSRGARGATKLGKGVHSAGREGGRRTTRIGVRREWG</sequence>
<accession>A0ABD2NNQ9</accession>
<evidence type="ECO:0000256" key="1">
    <source>
        <dbReference type="SAM" id="MobiDB-lite"/>
    </source>
</evidence>
<dbReference type="Proteomes" id="UP001516400">
    <property type="component" value="Unassembled WGS sequence"/>
</dbReference>
<evidence type="ECO:0000313" key="2">
    <source>
        <dbReference type="EMBL" id="KAL3280336.1"/>
    </source>
</evidence>
<keyword evidence="3" id="KW-1185">Reference proteome</keyword>
<protein>
    <submittedName>
        <fullName evidence="2">Uncharacterized protein</fullName>
    </submittedName>
</protein>
<proteinExistence type="predicted"/>
<evidence type="ECO:0000313" key="3">
    <source>
        <dbReference type="Proteomes" id="UP001516400"/>
    </source>
</evidence>
<feature type="non-terminal residue" evidence="2">
    <location>
        <position position="83"/>
    </location>
</feature>
<reference evidence="2 3" key="1">
    <citation type="journal article" date="2021" name="BMC Biol.">
        <title>Horizontally acquired antibacterial genes associated with adaptive radiation of ladybird beetles.</title>
        <authorList>
            <person name="Li H.S."/>
            <person name="Tang X.F."/>
            <person name="Huang Y.H."/>
            <person name="Xu Z.Y."/>
            <person name="Chen M.L."/>
            <person name="Du X.Y."/>
            <person name="Qiu B.Y."/>
            <person name="Chen P.T."/>
            <person name="Zhang W."/>
            <person name="Slipinski A."/>
            <person name="Escalona H.E."/>
            <person name="Waterhouse R.M."/>
            <person name="Zwick A."/>
            <person name="Pang H."/>
        </authorList>
    </citation>
    <scope>NUCLEOTIDE SEQUENCE [LARGE SCALE GENOMIC DNA]</scope>
    <source>
        <strain evidence="2">SYSU2018</strain>
    </source>
</reference>
<gene>
    <name evidence="2" type="ORF">HHI36_017825</name>
</gene>
<dbReference type="EMBL" id="JABFTP020000124">
    <property type="protein sequence ID" value="KAL3280336.1"/>
    <property type="molecule type" value="Genomic_DNA"/>
</dbReference>
<organism evidence="2 3">
    <name type="scientific">Cryptolaemus montrouzieri</name>
    <dbReference type="NCBI Taxonomy" id="559131"/>
    <lineage>
        <taxon>Eukaryota</taxon>
        <taxon>Metazoa</taxon>
        <taxon>Ecdysozoa</taxon>
        <taxon>Arthropoda</taxon>
        <taxon>Hexapoda</taxon>
        <taxon>Insecta</taxon>
        <taxon>Pterygota</taxon>
        <taxon>Neoptera</taxon>
        <taxon>Endopterygota</taxon>
        <taxon>Coleoptera</taxon>
        <taxon>Polyphaga</taxon>
        <taxon>Cucujiformia</taxon>
        <taxon>Coccinelloidea</taxon>
        <taxon>Coccinellidae</taxon>
        <taxon>Scymninae</taxon>
        <taxon>Scymnini</taxon>
        <taxon>Cryptolaemus</taxon>
    </lineage>
</organism>
<name>A0ABD2NNQ9_9CUCU</name>